<organism evidence="4 5">
    <name type="scientific">Orchesella cincta</name>
    <name type="common">Springtail</name>
    <name type="synonym">Podura cincta</name>
    <dbReference type="NCBI Taxonomy" id="48709"/>
    <lineage>
        <taxon>Eukaryota</taxon>
        <taxon>Metazoa</taxon>
        <taxon>Ecdysozoa</taxon>
        <taxon>Arthropoda</taxon>
        <taxon>Hexapoda</taxon>
        <taxon>Collembola</taxon>
        <taxon>Entomobryomorpha</taxon>
        <taxon>Entomobryoidea</taxon>
        <taxon>Orchesellidae</taxon>
        <taxon>Orchesellinae</taxon>
        <taxon>Orchesella</taxon>
    </lineage>
</organism>
<dbReference type="SUPFAM" id="SSF57603">
    <property type="entry name" value="FnI-like domain"/>
    <property type="match status" value="1"/>
</dbReference>
<dbReference type="GO" id="GO:0030414">
    <property type="term" value="F:peptidase inhibitor activity"/>
    <property type="evidence" value="ECO:0007669"/>
    <property type="project" value="InterPro"/>
</dbReference>
<proteinExistence type="predicted"/>
<evidence type="ECO:0000313" key="4">
    <source>
        <dbReference type="EMBL" id="ODN01600.1"/>
    </source>
</evidence>
<evidence type="ECO:0000256" key="1">
    <source>
        <dbReference type="SAM" id="MobiDB-lite"/>
    </source>
</evidence>
<reference evidence="4 5" key="1">
    <citation type="journal article" date="2016" name="Genome Biol. Evol.">
        <title>Gene Family Evolution Reflects Adaptation to Soil Environmental Stressors in the Genome of the Collembolan Orchesella cincta.</title>
        <authorList>
            <person name="Faddeeva-Vakhrusheva A."/>
            <person name="Derks M.F."/>
            <person name="Anvar S.Y."/>
            <person name="Agamennone V."/>
            <person name="Suring W."/>
            <person name="Smit S."/>
            <person name="van Straalen N.M."/>
            <person name="Roelofs D."/>
        </authorList>
    </citation>
    <scope>NUCLEOTIDE SEQUENCE [LARGE SCALE GENOMIC DNA]</scope>
    <source>
        <tissue evidence="4">Mixed pool</tissue>
    </source>
</reference>
<protein>
    <recommendedName>
        <fullName evidence="3">Pacifastin domain-containing protein</fullName>
    </recommendedName>
</protein>
<feature type="domain" description="Pacifastin" evidence="3">
    <location>
        <begin position="52"/>
        <end position="84"/>
    </location>
</feature>
<dbReference type="AlphaFoldDB" id="A0A1D2N8K2"/>
<dbReference type="InterPro" id="IPR008037">
    <property type="entry name" value="Pacifastin_dom"/>
</dbReference>
<gene>
    <name evidence="4" type="ORF">Ocin01_05102</name>
</gene>
<evidence type="ECO:0000256" key="2">
    <source>
        <dbReference type="SAM" id="SignalP"/>
    </source>
</evidence>
<feature type="region of interest" description="Disordered" evidence="1">
    <location>
        <begin position="37"/>
        <end position="58"/>
    </location>
</feature>
<dbReference type="Proteomes" id="UP000094527">
    <property type="component" value="Unassembled WGS sequence"/>
</dbReference>
<keyword evidence="2" id="KW-0732">Signal</keyword>
<accession>A0A1D2N8K2</accession>
<sequence length="93" mass="10570">MSVRSVLATFLICMILLDQYQATESTPQFWSRLRKAVTGRNDQGSSRPNQSNCDKGESYRPDNCNTCYCVGSTYRCTLKYCDDSLANLDAFKF</sequence>
<dbReference type="OrthoDB" id="10549162at2759"/>
<comment type="caution">
    <text evidence="4">The sequence shown here is derived from an EMBL/GenBank/DDBJ whole genome shotgun (WGS) entry which is preliminary data.</text>
</comment>
<evidence type="ECO:0000313" key="5">
    <source>
        <dbReference type="Proteomes" id="UP000094527"/>
    </source>
</evidence>
<evidence type="ECO:0000259" key="3">
    <source>
        <dbReference type="Pfam" id="PF05375"/>
    </source>
</evidence>
<name>A0A1D2N8K2_ORCCI</name>
<dbReference type="EMBL" id="LJIJ01000146">
    <property type="protein sequence ID" value="ODN01600.1"/>
    <property type="molecule type" value="Genomic_DNA"/>
</dbReference>
<feature type="compositionally biased region" description="Polar residues" evidence="1">
    <location>
        <begin position="40"/>
        <end position="53"/>
    </location>
</feature>
<feature type="chain" id="PRO_5008905221" description="Pacifastin domain-containing protein" evidence="2">
    <location>
        <begin position="23"/>
        <end position="93"/>
    </location>
</feature>
<dbReference type="Pfam" id="PF05375">
    <property type="entry name" value="Pacifastin_I"/>
    <property type="match status" value="1"/>
</dbReference>
<keyword evidence="5" id="KW-1185">Reference proteome</keyword>
<feature type="signal peptide" evidence="2">
    <location>
        <begin position="1"/>
        <end position="22"/>
    </location>
</feature>